<evidence type="ECO:0000313" key="1">
    <source>
        <dbReference type="EMBL" id="MBA5746329.1"/>
    </source>
</evidence>
<dbReference type="RefSeq" id="WP_182023186.1">
    <property type="nucleotide sequence ID" value="NZ_JACGAM010000005.1"/>
</dbReference>
<evidence type="ECO:0000313" key="2">
    <source>
        <dbReference type="Proteomes" id="UP000540056"/>
    </source>
</evidence>
<comment type="caution">
    <text evidence="1">The sequence shown here is derived from an EMBL/GenBank/DDBJ whole genome shotgun (WGS) entry which is preliminary data.</text>
</comment>
<sequence>MRKKIRQPGKELLQLHTENLCQFQSSSSQLTGEVNTNSIASYYFMTIAPYIFPDAEKYHLMNLSEVIHLFLHGVLK</sequence>
<dbReference type="Proteomes" id="UP000540056">
    <property type="component" value="Unassembled WGS sequence"/>
</dbReference>
<dbReference type="EMBL" id="JACGAN010000005">
    <property type="protein sequence ID" value="MBA5746329.1"/>
    <property type="molecule type" value="Genomic_DNA"/>
</dbReference>
<accession>A0ABR5ZX68</accession>
<gene>
    <name evidence="1" type="ORF">H3232_03770</name>
</gene>
<proteinExistence type="predicted"/>
<reference evidence="1 2" key="1">
    <citation type="submission" date="2020-07" db="EMBL/GenBank/DDBJ databases">
        <title>Draft Genome Sequences of Lactobacillales Isolated from the International Space Station.</title>
        <authorList>
            <person name="Bharadwaj A.R."/>
            <person name="Singh N.K."/>
            <person name="Wood J.M."/>
            <person name="Debieu M."/>
            <person name="O'Hara N.B."/>
            <person name="Karouia F."/>
            <person name="Mason C.E."/>
            <person name="Venkateswaran K."/>
        </authorList>
    </citation>
    <scope>NUCLEOTIDE SEQUENCE [LARGE SCALE GENOMIC DNA]</scope>
    <source>
        <strain evidence="1 2">151250015-1-258-55</strain>
    </source>
</reference>
<keyword evidence="2" id="KW-1185">Reference proteome</keyword>
<organism evidence="1 2">
    <name type="scientific">Aerococcus urinaeequi</name>
    <dbReference type="NCBI Taxonomy" id="51665"/>
    <lineage>
        <taxon>Bacteria</taxon>
        <taxon>Bacillati</taxon>
        <taxon>Bacillota</taxon>
        <taxon>Bacilli</taxon>
        <taxon>Lactobacillales</taxon>
        <taxon>Aerococcaceae</taxon>
        <taxon>Aerococcus</taxon>
    </lineage>
</organism>
<protein>
    <submittedName>
        <fullName evidence="1">Uncharacterized protein</fullName>
    </submittedName>
</protein>
<name>A0ABR5ZX68_9LACT</name>